<dbReference type="AlphaFoldDB" id="A0A288Q7B0"/>
<dbReference type="RefSeq" id="WP_070230720.1">
    <property type="nucleotide sequence ID" value="NZ_BJYO01000003.1"/>
</dbReference>
<dbReference type="InterPro" id="IPR025588">
    <property type="entry name" value="YcxB-like_C"/>
</dbReference>
<evidence type="ECO:0000259" key="1">
    <source>
        <dbReference type="Pfam" id="PF14317"/>
    </source>
</evidence>
<dbReference type="KEGG" id="wso:WSWS_01568"/>
<evidence type="ECO:0000313" key="3">
    <source>
        <dbReference type="Proteomes" id="UP000254912"/>
    </source>
</evidence>
<dbReference type="EMBL" id="QRAS01000002">
    <property type="protein sequence ID" value="RDL06732.1"/>
    <property type="molecule type" value="Genomic_DNA"/>
</dbReference>
<dbReference type="Pfam" id="PF14317">
    <property type="entry name" value="YcxB"/>
    <property type="match status" value="1"/>
</dbReference>
<evidence type="ECO:0000313" key="2">
    <source>
        <dbReference type="EMBL" id="RDL06732.1"/>
    </source>
</evidence>
<comment type="caution">
    <text evidence="2">The sequence shown here is derived from an EMBL/GenBank/DDBJ whole genome shotgun (WGS) entry which is preliminary data.</text>
</comment>
<sequence length="154" mass="17987">MKKLYEQDVTFDFVTYRKFTLIVNRTRLSVFLTLIFLVGYLLAAMTSGNTSWLLNILGGLAFMFLFFAFYTVMIKRTYTSNEAIQNLAVHYNFFDTYVEQTSSLGKTRFDYTNIYKIVEDKTAIYLLVGRQQGLVIPKKTADEPFNNFIRNINK</sequence>
<protein>
    <submittedName>
        <fullName evidence="2">YcxB-like protein</fullName>
    </submittedName>
</protein>
<dbReference type="GeneID" id="94546749"/>
<reference evidence="2 3" key="1">
    <citation type="submission" date="2018-07" db="EMBL/GenBank/DDBJ databases">
        <title>Genomic Encyclopedia of Type Strains, Phase III (KMG-III): the genomes of soil and plant-associated and newly described type strains.</title>
        <authorList>
            <person name="Whitman W."/>
        </authorList>
    </citation>
    <scope>NUCLEOTIDE SEQUENCE [LARGE SCALE GENOMIC DNA]</scope>
    <source>
        <strain evidence="2 3">CECT 7031</strain>
    </source>
</reference>
<proteinExistence type="predicted"/>
<name>A0A288Q7B0_9LACO</name>
<organism evidence="2 3">
    <name type="scientific">Weissella soli</name>
    <dbReference type="NCBI Taxonomy" id="155866"/>
    <lineage>
        <taxon>Bacteria</taxon>
        <taxon>Bacillati</taxon>
        <taxon>Bacillota</taxon>
        <taxon>Bacilli</taxon>
        <taxon>Lactobacillales</taxon>
        <taxon>Lactobacillaceae</taxon>
        <taxon>Weissella</taxon>
    </lineage>
</organism>
<accession>A0A288Q7B0</accession>
<keyword evidence="3" id="KW-1185">Reference proteome</keyword>
<gene>
    <name evidence="2" type="ORF">DFP99_1121</name>
</gene>
<dbReference type="Proteomes" id="UP000254912">
    <property type="component" value="Unassembled WGS sequence"/>
</dbReference>
<feature type="domain" description="YcxB-like C-terminal" evidence="1">
    <location>
        <begin position="97"/>
        <end position="140"/>
    </location>
</feature>